<evidence type="ECO:0000256" key="2">
    <source>
        <dbReference type="ARBA" id="ARBA00022771"/>
    </source>
</evidence>
<dbReference type="Pfam" id="PF13695">
    <property type="entry name" value="Zn_ribbon_3CxxC"/>
    <property type="match status" value="1"/>
</dbReference>
<dbReference type="SMART" id="SM01328">
    <property type="entry name" value="zf-3CxxC"/>
    <property type="match status" value="1"/>
</dbReference>
<dbReference type="OrthoDB" id="2395818at2759"/>
<comment type="caution">
    <text evidence="5">The sequence shown here is derived from an EMBL/GenBank/DDBJ whole genome shotgun (WGS) entry which is preliminary data.</text>
</comment>
<evidence type="ECO:0000256" key="3">
    <source>
        <dbReference type="ARBA" id="ARBA00022833"/>
    </source>
</evidence>
<evidence type="ECO:0000256" key="1">
    <source>
        <dbReference type="ARBA" id="ARBA00022723"/>
    </source>
</evidence>
<name>A0A8H4ENT4_GIGMA</name>
<evidence type="ECO:0000313" key="5">
    <source>
        <dbReference type="EMBL" id="KAF0525593.1"/>
    </source>
</evidence>
<proteinExistence type="predicted"/>
<keyword evidence="3" id="KW-0862">Zinc</keyword>
<protein>
    <recommendedName>
        <fullName evidence="4">3CxxC-type domain-containing protein</fullName>
    </recommendedName>
</protein>
<dbReference type="Proteomes" id="UP000439903">
    <property type="component" value="Unassembled WGS sequence"/>
</dbReference>
<sequence length="143" mass="17308">MARRKRKNKRIEFCTNEECTKEIDDEGNCEGIFVIERKKYHRVFGKFQCNKCGKKWISGYIWILLRKFNNNIPASELNNQDYYQQECKRCHSEVNKLIEWSPLKKSERESKRPHEEELCAKCQIGAKCQEKKYNYRTSSFLFY</sequence>
<keyword evidence="1" id="KW-0479">Metal-binding</keyword>
<evidence type="ECO:0000313" key="6">
    <source>
        <dbReference type="Proteomes" id="UP000439903"/>
    </source>
</evidence>
<keyword evidence="2" id="KW-0863">Zinc-finger</keyword>
<evidence type="ECO:0000259" key="4">
    <source>
        <dbReference type="SMART" id="SM01328"/>
    </source>
</evidence>
<dbReference type="InterPro" id="IPR027377">
    <property type="entry name" value="ZAR1/RTP1-5-like_Znf-3CxxC"/>
</dbReference>
<organism evidence="5 6">
    <name type="scientific">Gigaspora margarita</name>
    <dbReference type="NCBI Taxonomy" id="4874"/>
    <lineage>
        <taxon>Eukaryota</taxon>
        <taxon>Fungi</taxon>
        <taxon>Fungi incertae sedis</taxon>
        <taxon>Mucoromycota</taxon>
        <taxon>Glomeromycotina</taxon>
        <taxon>Glomeromycetes</taxon>
        <taxon>Diversisporales</taxon>
        <taxon>Gigasporaceae</taxon>
        <taxon>Gigaspora</taxon>
    </lineage>
</organism>
<dbReference type="EMBL" id="WTPW01000297">
    <property type="protein sequence ID" value="KAF0525593.1"/>
    <property type="molecule type" value="Genomic_DNA"/>
</dbReference>
<accession>A0A8H4ENT4</accession>
<gene>
    <name evidence="5" type="ORF">F8M41_014412</name>
</gene>
<keyword evidence="6" id="KW-1185">Reference proteome</keyword>
<reference evidence="5 6" key="1">
    <citation type="journal article" date="2019" name="Environ. Microbiol.">
        <title>At the nexus of three kingdoms: the genome of the mycorrhizal fungus Gigaspora margarita provides insights into plant, endobacterial and fungal interactions.</title>
        <authorList>
            <person name="Venice F."/>
            <person name="Ghignone S."/>
            <person name="Salvioli di Fossalunga A."/>
            <person name="Amselem J."/>
            <person name="Novero M."/>
            <person name="Xianan X."/>
            <person name="Sedzielewska Toro K."/>
            <person name="Morin E."/>
            <person name="Lipzen A."/>
            <person name="Grigoriev I.V."/>
            <person name="Henrissat B."/>
            <person name="Martin F.M."/>
            <person name="Bonfante P."/>
        </authorList>
    </citation>
    <scope>NUCLEOTIDE SEQUENCE [LARGE SCALE GENOMIC DNA]</scope>
    <source>
        <strain evidence="5 6">BEG34</strain>
    </source>
</reference>
<dbReference type="AlphaFoldDB" id="A0A8H4ENT4"/>
<feature type="domain" description="3CxxC-type" evidence="4">
    <location>
        <begin position="42"/>
        <end position="125"/>
    </location>
</feature>
<dbReference type="GO" id="GO:0008270">
    <property type="term" value="F:zinc ion binding"/>
    <property type="evidence" value="ECO:0007669"/>
    <property type="project" value="UniProtKB-KW"/>
</dbReference>